<accession>A0A1Z5KHC5</accession>
<protein>
    <submittedName>
        <fullName evidence="2">Uncharacterized protein</fullName>
    </submittedName>
</protein>
<keyword evidence="1" id="KW-0732">Signal</keyword>
<dbReference type="AlphaFoldDB" id="A0A1Z5KHC5"/>
<dbReference type="InParanoid" id="A0A1Z5KHC5"/>
<dbReference type="EMBL" id="BDSP01000224">
    <property type="protein sequence ID" value="GAX25431.1"/>
    <property type="molecule type" value="Genomic_DNA"/>
</dbReference>
<reference evidence="2 3" key="1">
    <citation type="journal article" date="2015" name="Plant Cell">
        <title>Oil accumulation by the oleaginous diatom Fistulifera solaris as revealed by the genome and transcriptome.</title>
        <authorList>
            <person name="Tanaka T."/>
            <person name="Maeda Y."/>
            <person name="Veluchamy A."/>
            <person name="Tanaka M."/>
            <person name="Abida H."/>
            <person name="Marechal E."/>
            <person name="Bowler C."/>
            <person name="Muto M."/>
            <person name="Sunaga Y."/>
            <person name="Tanaka M."/>
            <person name="Yoshino T."/>
            <person name="Taniguchi T."/>
            <person name="Fukuda Y."/>
            <person name="Nemoto M."/>
            <person name="Matsumoto M."/>
            <person name="Wong P.S."/>
            <person name="Aburatani S."/>
            <person name="Fujibuchi W."/>
        </authorList>
    </citation>
    <scope>NUCLEOTIDE SEQUENCE [LARGE SCALE GENOMIC DNA]</scope>
    <source>
        <strain evidence="2 3">JPCC DA0580</strain>
    </source>
</reference>
<dbReference type="Proteomes" id="UP000198406">
    <property type="component" value="Unassembled WGS sequence"/>
</dbReference>
<keyword evidence="3" id="KW-1185">Reference proteome</keyword>
<gene>
    <name evidence="2" type="ORF">FisN_1Hh386</name>
</gene>
<name>A0A1Z5KHC5_FISSO</name>
<proteinExistence type="predicted"/>
<dbReference type="OrthoDB" id="44225at2759"/>
<feature type="signal peptide" evidence="1">
    <location>
        <begin position="1"/>
        <end position="18"/>
    </location>
</feature>
<organism evidence="2 3">
    <name type="scientific">Fistulifera solaris</name>
    <name type="common">Oleaginous diatom</name>
    <dbReference type="NCBI Taxonomy" id="1519565"/>
    <lineage>
        <taxon>Eukaryota</taxon>
        <taxon>Sar</taxon>
        <taxon>Stramenopiles</taxon>
        <taxon>Ochrophyta</taxon>
        <taxon>Bacillariophyta</taxon>
        <taxon>Bacillariophyceae</taxon>
        <taxon>Bacillariophycidae</taxon>
        <taxon>Naviculales</taxon>
        <taxon>Naviculaceae</taxon>
        <taxon>Fistulifera</taxon>
    </lineage>
</organism>
<evidence type="ECO:0000313" key="2">
    <source>
        <dbReference type="EMBL" id="GAX25431.1"/>
    </source>
</evidence>
<evidence type="ECO:0000313" key="3">
    <source>
        <dbReference type="Proteomes" id="UP000198406"/>
    </source>
</evidence>
<sequence length="103" mass="11484">MVSRILLLLTLLVLGTEAFVIPTLPSSASVSPLMASRVNAKKEKIKRNRDNMRKFKSVGRKGTSRRKMLKKAQASKARQTEAEFIAQCYITAPPPNSVEEPKQ</sequence>
<evidence type="ECO:0000256" key="1">
    <source>
        <dbReference type="SAM" id="SignalP"/>
    </source>
</evidence>
<comment type="caution">
    <text evidence="2">The sequence shown here is derived from an EMBL/GenBank/DDBJ whole genome shotgun (WGS) entry which is preliminary data.</text>
</comment>
<feature type="chain" id="PRO_5012848657" evidence="1">
    <location>
        <begin position="19"/>
        <end position="103"/>
    </location>
</feature>